<evidence type="ECO:0000313" key="3">
    <source>
        <dbReference type="Proteomes" id="UP000323257"/>
    </source>
</evidence>
<dbReference type="AlphaFoldDB" id="A0A5S5BQ94"/>
<feature type="domain" description="YdhG-like" evidence="1">
    <location>
        <begin position="23"/>
        <end position="124"/>
    </location>
</feature>
<dbReference type="EMBL" id="VNHS01000016">
    <property type="protein sequence ID" value="TYP69157.1"/>
    <property type="molecule type" value="Genomic_DNA"/>
</dbReference>
<dbReference type="InterPro" id="IPR014922">
    <property type="entry name" value="YdhG-like"/>
</dbReference>
<dbReference type="Pfam" id="PF08818">
    <property type="entry name" value="DUF1801"/>
    <property type="match status" value="1"/>
</dbReference>
<comment type="caution">
    <text evidence="2">The sequence shown here is derived from an EMBL/GenBank/DDBJ whole genome shotgun (WGS) entry which is preliminary data.</text>
</comment>
<dbReference type="RefSeq" id="WP_148933168.1">
    <property type="nucleotide sequence ID" value="NZ_VNHS01000016.1"/>
</dbReference>
<sequence>MDMIKNPRVAAVFDRYPIPIRTRLFVLRQLILDTASEMEGIAPLEETLKWGEPSYVPPSGSTIRIHWKPSSPHQYAMYFNCNTKLVGTFRELFSDTFNFEGNRAIVFAEHDHIPVDRLKQCIASSLAYEARKHLPLLGL</sequence>
<gene>
    <name evidence="2" type="ORF">BCM02_11633</name>
</gene>
<keyword evidence="3" id="KW-1185">Reference proteome</keyword>
<accession>A0A5S5BQ94</accession>
<evidence type="ECO:0000259" key="1">
    <source>
        <dbReference type="Pfam" id="PF08818"/>
    </source>
</evidence>
<protein>
    <submittedName>
        <fullName evidence="2">Uncharacterized protein DUF1801</fullName>
    </submittedName>
</protein>
<organism evidence="2 3">
    <name type="scientific">Paenibacillus methanolicus</name>
    <dbReference type="NCBI Taxonomy" id="582686"/>
    <lineage>
        <taxon>Bacteria</taxon>
        <taxon>Bacillati</taxon>
        <taxon>Bacillota</taxon>
        <taxon>Bacilli</taxon>
        <taxon>Bacillales</taxon>
        <taxon>Paenibacillaceae</taxon>
        <taxon>Paenibacillus</taxon>
    </lineage>
</organism>
<dbReference type="Proteomes" id="UP000323257">
    <property type="component" value="Unassembled WGS sequence"/>
</dbReference>
<dbReference type="SUPFAM" id="SSF159888">
    <property type="entry name" value="YdhG-like"/>
    <property type="match status" value="1"/>
</dbReference>
<name>A0A5S5BQ94_9BACL</name>
<reference evidence="2 3" key="1">
    <citation type="submission" date="2019-07" db="EMBL/GenBank/DDBJ databases">
        <title>Genomic Encyclopedia of Type Strains, Phase III (KMG-III): the genomes of soil and plant-associated and newly described type strains.</title>
        <authorList>
            <person name="Whitman W."/>
        </authorList>
    </citation>
    <scope>NUCLEOTIDE SEQUENCE [LARGE SCALE GENOMIC DNA]</scope>
    <source>
        <strain evidence="2 3">BL24</strain>
    </source>
</reference>
<evidence type="ECO:0000313" key="2">
    <source>
        <dbReference type="EMBL" id="TYP69157.1"/>
    </source>
</evidence>
<dbReference type="OrthoDB" id="328972at2"/>
<proteinExistence type="predicted"/>